<keyword evidence="5" id="KW-1185">Reference proteome</keyword>
<dbReference type="CDD" id="cd09276">
    <property type="entry name" value="Rnase_HI_RT_non_LTR"/>
    <property type="match status" value="1"/>
</dbReference>
<dbReference type="GO" id="GO:0004523">
    <property type="term" value="F:RNA-DNA hybrid ribonuclease activity"/>
    <property type="evidence" value="ECO:0007669"/>
    <property type="project" value="InterPro"/>
</dbReference>
<dbReference type="OrthoDB" id="412006at2759"/>
<protein>
    <submittedName>
        <fullName evidence="4">Reverse transcriptase from mobile element jockey protein</fullName>
    </submittedName>
</protein>
<dbReference type="InterPro" id="IPR005135">
    <property type="entry name" value="Endo/exonuclease/phosphatase"/>
</dbReference>
<gene>
    <name evidence="4" type="ORF">V565_208050</name>
</gene>
<dbReference type="InterPro" id="IPR012337">
    <property type="entry name" value="RNaseH-like_sf"/>
</dbReference>
<evidence type="ECO:0000313" key="4">
    <source>
        <dbReference type="EMBL" id="KEP46278.1"/>
    </source>
</evidence>
<dbReference type="Proteomes" id="UP000027456">
    <property type="component" value="Unassembled WGS sequence"/>
</dbReference>
<dbReference type="PROSITE" id="PS50878">
    <property type="entry name" value="RT_POL"/>
    <property type="match status" value="1"/>
</dbReference>
<dbReference type="Gene3D" id="3.60.10.10">
    <property type="entry name" value="Endonuclease/exonuclease/phosphatase"/>
    <property type="match status" value="1"/>
</dbReference>
<dbReference type="Pfam" id="PF00075">
    <property type="entry name" value="RNase_H"/>
    <property type="match status" value="1"/>
</dbReference>
<dbReference type="EMBL" id="AZST01001186">
    <property type="protein sequence ID" value="KEP46278.1"/>
    <property type="molecule type" value="Genomic_DNA"/>
</dbReference>
<dbReference type="SUPFAM" id="SSF56219">
    <property type="entry name" value="DNase I-like"/>
    <property type="match status" value="1"/>
</dbReference>
<dbReference type="PANTHER" id="PTHR33481:SF1">
    <property type="entry name" value="ENDONUCLEASE_EXONUCLEASE_PHOSPHATASE DOMAIN-CONTAINING PROTEIN-RELATED"/>
    <property type="match status" value="1"/>
</dbReference>
<dbReference type="InterPro" id="IPR036397">
    <property type="entry name" value="RNaseH_sf"/>
</dbReference>
<name>A0A074RNP7_9AGAM</name>
<dbReference type="HOGENOM" id="CLU_246214_0_0_1"/>
<dbReference type="GO" id="GO:0003964">
    <property type="term" value="F:RNA-directed DNA polymerase activity"/>
    <property type="evidence" value="ECO:0007669"/>
    <property type="project" value="UniProtKB-KW"/>
</dbReference>
<evidence type="ECO:0000259" key="3">
    <source>
        <dbReference type="PROSITE" id="PS50879"/>
    </source>
</evidence>
<feature type="compositionally biased region" description="Polar residues" evidence="1">
    <location>
        <begin position="97"/>
        <end position="106"/>
    </location>
</feature>
<evidence type="ECO:0000313" key="5">
    <source>
        <dbReference type="Proteomes" id="UP000027456"/>
    </source>
</evidence>
<dbReference type="GO" id="GO:0003676">
    <property type="term" value="F:nucleic acid binding"/>
    <property type="evidence" value="ECO:0007669"/>
    <property type="project" value="InterPro"/>
</dbReference>
<comment type="caution">
    <text evidence="4">The sequence shown here is derived from an EMBL/GenBank/DDBJ whole genome shotgun (WGS) entry which is preliminary data.</text>
</comment>
<dbReference type="CDD" id="cd01650">
    <property type="entry name" value="RT_nLTR_like"/>
    <property type="match status" value="1"/>
</dbReference>
<feature type="domain" description="Reverse transcriptase" evidence="2">
    <location>
        <begin position="1035"/>
        <end position="1314"/>
    </location>
</feature>
<keyword evidence="4" id="KW-0548">Nucleotidyltransferase</keyword>
<feature type="region of interest" description="Disordered" evidence="1">
    <location>
        <begin position="320"/>
        <end position="381"/>
    </location>
</feature>
<feature type="compositionally biased region" description="Basic and acidic residues" evidence="1">
    <location>
        <begin position="284"/>
        <end position="293"/>
    </location>
</feature>
<dbReference type="InterPro" id="IPR002156">
    <property type="entry name" value="RNaseH_domain"/>
</dbReference>
<keyword evidence="4" id="KW-0695">RNA-directed DNA polymerase</keyword>
<dbReference type="SUPFAM" id="SSF56672">
    <property type="entry name" value="DNA/RNA polymerases"/>
    <property type="match status" value="1"/>
</dbReference>
<dbReference type="InterPro" id="IPR000477">
    <property type="entry name" value="RT_dom"/>
</dbReference>
<dbReference type="InterPro" id="IPR043502">
    <property type="entry name" value="DNA/RNA_pol_sf"/>
</dbReference>
<dbReference type="Pfam" id="PF14529">
    <property type="entry name" value="Exo_endo_phos_2"/>
    <property type="match status" value="1"/>
</dbReference>
<dbReference type="Pfam" id="PF00078">
    <property type="entry name" value="RVT_1"/>
    <property type="match status" value="1"/>
</dbReference>
<feature type="region of interest" description="Disordered" evidence="1">
    <location>
        <begin position="37"/>
        <end position="122"/>
    </location>
</feature>
<dbReference type="STRING" id="1423351.A0A074RNP7"/>
<reference evidence="4 5" key="1">
    <citation type="submission" date="2013-12" db="EMBL/GenBank/DDBJ databases">
        <authorList>
            <person name="Cubeta M."/>
            <person name="Pakala S."/>
            <person name="Fedorova N."/>
            <person name="Thomas E."/>
            <person name="Dean R."/>
            <person name="Jabaji S."/>
            <person name="Neate S."/>
            <person name="Toda T."/>
            <person name="Tavantzis S."/>
            <person name="Vilgalys R."/>
            <person name="Bharathan N."/>
            <person name="Pakala S."/>
            <person name="Losada L.S."/>
            <person name="Zafar N."/>
            <person name="Nierman W."/>
        </authorList>
    </citation>
    <scope>NUCLEOTIDE SEQUENCE [LARGE SCALE GENOMIC DNA]</scope>
    <source>
        <strain evidence="4 5">123E</strain>
    </source>
</reference>
<keyword evidence="4" id="KW-0808">Transferase</keyword>
<evidence type="ECO:0000256" key="1">
    <source>
        <dbReference type="SAM" id="MobiDB-lite"/>
    </source>
</evidence>
<accession>A0A074RNP7</accession>
<dbReference type="PROSITE" id="PS50879">
    <property type="entry name" value="RNASE_H_1"/>
    <property type="match status" value="1"/>
</dbReference>
<feature type="region of interest" description="Disordered" evidence="1">
    <location>
        <begin position="255"/>
        <end position="293"/>
    </location>
</feature>
<sequence length="1834" mass="204319">MLPRGNIPIVASQASNNTVHDQDAAASVTFTQISDISDFSDHPTRNRRNSHAGSSSIYNSPGPIPQHRRKAKSRSSSVASNRTIPGESQVFSDIDALSQSRSSTPTNPRPFPVGESENTPTRLRIMAPPQALDEEEADEAYRYLCVASECIKTAVKQSVNIVQTPVDTGFAGNLLHVILADIIDEIHGLESETPLKASLRADLMKKLTDQVLDLPNALQASTKDFSFTPESTQASLRDPGAVQHNQLKPNNWTLSWEKTTSRPVTPVSEEDTEMAPRQSGTRQAHNETPADKDGLSQILEELRKLNNKVNMVDRRMDAMERKERKAPVANTAQTSTPAIPPKGKGQDGKASFGQVAAAAADKPDPKPVKKTETQTPKAQVKKGPNWVRFTFRCGREAPQERESELVIDRKIKSLIDRRPSVQGRLVRNEWNEFGNLVLTFTPGSNAKAIASIEAELRNTLGIRGGTFGVNKRTSKVCLHGVATGTHHGQTPFTPDQLLDELCYKNDIFKKLTITQQPDWVIAPDKLGDRPLSTISVAFEDNDDSKVNEVLSANLTMFGRRITSRKWENKKTLRDPWWGSIGRDKHIDPNLHRIYGTVNSPNWICLIPPGITGPQGPGVVIYIRKGIHNFGYRFSDLYPPHPDVLAIDIYISKSRTTIVNAYLHGERYADALQHLISHPIHAAHPHIVAGDFNTHHPGWALAGSKKAKTNPSDEARSLHDWFEENQLYLFNDQSTPTRRGRGKQEDSIIDLTLLNSAAVNAFLDFNWECGEEGAADSDHNAITWTLSPHEQVENDGVTEPSPVHIIDESLQDEWVTAYVQAIDQACIPNSPRTAEEAERSALGILEAMTNATRKVMPLRKVDKRGVRSPWWNDECSHALRALKDGTRKDPNTRTDLAAALRGSIRRARRTHADRVCQNIVMPEQVFKVTNWYKGKRRAPLPPIRFQGNLATHPADKAKAFAEAFFPKEASTNISLEPLGIPETPKRTFHQITHEEVQNALNKSSNTSAPGAFGSNYRLLKWAFKVRPDPILQLYNACLRLRFHPACLRNAVISIVPKPRRPDMAVPKAYRPISLLETLSKCLEKVITSRLLFEAGKYNLIPQSQFGGRDMTSCTDAGLCLTHDIRTLWAKSKHVSLLTLDVSGYFNNIDHARLNYTLDRLGYADEICGWIASYLTNRTAQPKVDDVLCDPIALPSVGVPQGSPLSPVLSSLYSIPLLRSVNDPNAYTFAYVDDFSILVFSDSHSRNIDLLHEISDIAIHTLIKLGLDFEIPKSELIHFTAPRQQPSYAKLVIHHPDGSEYNVEPHDSIRWLGFYLDRKLDFKDHVRHMRNKANGVLSGLRMLANSVRGLSVKHARLLYKACVLPILTYGSLLWFHGRRQKSLTESLEKAQNVGIRWLLGAFKSTPIHSMEHLASIPPMHVHLHKLRANAAAKLRALPQQAELARRLPASWDTHDRRALHTPGKRNKPHPSPIVQIAELAHPQSEPRIPYLNPPWVPENPYPKRLTLDPLGFSKTKTNRADIAKNAKRLIAALANEGTLLGFADGSQKLVAGVRKVGLGFSVTWKGREIEHSSRSIGPRADNYDAEMLALAKLTQRCVEIAKERGILHIHLFADNQSAVSTINSPKPHAAQYASLLFRESAHSFLAENPDRSVTVRWIPGHTSIPGNDRADALANEGADMDPDPIFHSTATWLKSNATEKARMAWHTIWDQAKRSEHTRRYLPNAPSLSLNKIFANGSHPRKATSRLVQIITGHGFFGEYYARFPKFMPTRDSSCNCGEQVQTVPHLLFLCPLNEAPRIHLTSAAPDLNPTTLFGSHKGLSAVMRFIENSDIGLPT</sequence>
<dbReference type="SUPFAM" id="SSF53098">
    <property type="entry name" value="Ribonuclease H-like"/>
    <property type="match status" value="1"/>
</dbReference>
<dbReference type="Gene3D" id="3.30.420.10">
    <property type="entry name" value="Ribonuclease H-like superfamily/Ribonuclease H"/>
    <property type="match status" value="1"/>
</dbReference>
<dbReference type="PANTHER" id="PTHR33481">
    <property type="entry name" value="REVERSE TRANSCRIPTASE"/>
    <property type="match status" value="1"/>
</dbReference>
<feature type="domain" description="RNase H type-1" evidence="3">
    <location>
        <begin position="1533"/>
        <end position="1677"/>
    </location>
</feature>
<evidence type="ECO:0000259" key="2">
    <source>
        <dbReference type="PROSITE" id="PS50878"/>
    </source>
</evidence>
<dbReference type="InterPro" id="IPR036691">
    <property type="entry name" value="Endo/exonu/phosph_ase_sf"/>
</dbReference>
<organism evidence="4 5">
    <name type="scientific">Rhizoctonia solani 123E</name>
    <dbReference type="NCBI Taxonomy" id="1423351"/>
    <lineage>
        <taxon>Eukaryota</taxon>
        <taxon>Fungi</taxon>
        <taxon>Dikarya</taxon>
        <taxon>Basidiomycota</taxon>
        <taxon>Agaricomycotina</taxon>
        <taxon>Agaricomycetes</taxon>
        <taxon>Cantharellales</taxon>
        <taxon>Ceratobasidiaceae</taxon>
        <taxon>Rhizoctonia</taxon>
    </lineage>
</organism>
<proteinExistence type="predicted"/>
<feature type="compositionally biased region" description="Basic and acidic residues" evidence="1">
    <location>
        <begin position="361"/>
        <end position="372"/>
    </location>
</feature>